<gene>
    <name evidence="1" type="ORF">Q9L58_002027</name>
</gene>
<comment type="caution">
    <text evidence="1">The sequence shown here is derived from an EMBL/GenBank/DDBJ whole genome shotgun (WGS) entry which is preliminary data.</text>
</comment>
<dbReference type="InterPro" id="IPR027796">
    <property type="entry name" value="OTT_1508_deam-like"/>
</dbReference>
<sequence>MATDPSMPQLALLVELVELENPSLIAARKYFINKVCFGHIRVSGLIGTFLNMLAFTLVKDTGLNETAAIGLDLGDPVDGLTLMSLESWRTATIRIVCDAGALDSAVGFAKEILAWMQEFQEVEKSMGNTQAKYNELERKIVDRCINRILVRIGKTTSAKTGPSPFMKIKNIIKKIAETVMPASVPFQPDFNNFIVEDLPTTAKYTSSSYVQINSVTFGLLRVYLSLMDALPDVYEEKNYENVIHAIFVAGRISGNRICVYILATACMLVGEDPDEFMDYFRNLGEYHKAAATFHRVAVYNSGGKSLLSRFDIKIVPLDLEPVCYSIPDSNTGINHFHELKTKLLEPDDQLCLSHGTAATQLESEYNRRYQNLSSGEHCEMRLMRFYEESDSAKMLPLDYFGLSEPSCFSCDFVLKNLGMGHPEHGPSQPKYFVSGTSGKVDATWRFPGIRYTDPAYTERIWSIEASLLEKLWWPAVDKFLEMLCAE</sequence>
<evidence type="ECO:0000313" key="2">
    <source>
        <dbReference type="Proteomes" id="UP001447188"/>
    </source>
</evidence>
<accession>A0ABR3GSQ6</accession>
<proteinExistence type="predicted"/>
<keyword evidence="2" id="KW-1185">Reference proteome</keyword>
<dbReference type="Proteomes" id="UP001447188">
    <property type="component" value="Unassembled WGS sequence"/>
</dbReference>
<dbReference type="Pfam" id="PF14441">
    <property type="entry name" value="OTT_1508_deam"/>
    <property type="match status" value="1"/>
</dbReference>
<name>A0ABR3GSQ6_9PEZI</name>
<dbReference type="EMBL" id="JBBBZM010000016">
    <property type="protein sequence ID" value="KAL0638976.1"/>
    <property type="molecule type" value="Genomic_DNA"/>
</dbReference>
<organism evidence="1 2">
    <name type="scientific">Discina gigas</name>
    <dbReference type="NCBI Taxonomy" id="1032678"/>
    <lineage>
        <taxon>Eukaryota</taxon>
        <taxon>Fungi</taxon>
        <taxon>Dikarya</taxon>
        <taxon>Ascomycota</taxon>
        <taxon>Pezizomycotina</taxon>
        <taxon>Pezizomycetes</taxon>
        <taxon>Pezizales</taxon>
        <taxon>Discinaceae</taxon>
        <taxon>Discina</taxon>
    </lineage>
</organism>
<evidence type="ECO:0000313" key="1">
    <source>
        <dbReference type="EMBL" id="KAL0638976.1"/>
    </source>
</evidence>
<protein>
    <submittedName>
        <fullName evidence="1">Uncharacterized protein</fullName>
    </submittedName>
</protein>
<reference evidence="1 2" key="1">
    <citation type="submission" date="2024-02" db="EMBL/GenBank/DDBJ databases">
        <title>Discinaceae phylogenomics.</title>
        <authorList>
            <person name="Dirks A.C."/>
            <person name="James T.Y."/>
        </authorList>
    </citation>
    <scope>NUCLEOTIDE SEQUENCE [LARGE SCALE GENOMIC DNA]</scope>
    <source>
        <strain evidence="1 2">ACD0624</strain>
    </source>
</reference>